<name>A0AAD6MAQ0_9ROSI</name>
<sequence>MGLLQRGREGYKICPNPNTFLFWDLFRPSEHTCKLISKAFQGGKKSRTRPHSI</sequence>
<reference evidence="1" key="1">
    <citation type="journal article" date="2023" name="Mol. Ecol. Resour.">
        <title>Chromosome-level genome assembly of a triploid poplar Populus alba 'Berolinensis'.</title>
        <authorList>
            <person name="Chen S."/>
            <person name="Yu Y."/>
            <person name="Wang X."/>
            <person name="Wang S."/>
            <person name="Zhang T."/>
            <person name="Zhou Y."/>
            <person name="He R."/>
            <person name="Meng N."/>
            <person name="Wang Y."/>
            <person name="Liu W."/>
            <person name="Liu Z."/>
            <person name="Liu J."/>
            <person name="Guo Q."/>
            <person name="Huang H."/>
            <person name="Sederoff R.R."/>
            <person name="Wang G."/>
            <person name="Qu G."/>
            <person name="Chen S."/>
        </authorList>
    </citation>
    <scope>NUCLEOTIDE SEQUENCE</scope>
    <source>
        <strain evidence="1">SC-2020</strain>
    </source>
</reference>
<dbReference type="Proteomes" id="UP001164929">
    <property type="component" value="Chromosome 10"/>
</dbReference>
<comment type="caution">
    <text evidence="1">The sequence shown here is derived from an EMBL/GenBank/DDBJ whole genome shotgun (WGS) entry which is preliminary data.</text>
</comment>
<organism evidence="1 2">
    <name type="scientific">Populus alba x Populus x berolinensis</name>
    <dbReference type="NCBI Taxonomy" id="444605"/>
    <lineage>
        <taxon>Eukaryota</taxon>
        <taxon>Viridiplantae</taxon>
        <taxon>Streptophyta</taxon>
        <taxon>Embryophyta</taxon>
        <taxon>Tracheophyta</taxon>
        <taxon>Spermatophyta</taxon>
        <taxon>Magnoliopsida</taxon>
        <taxon>eudicotyledons</taxon>
        <taxon>Gunneridae</taxon>
        <taxon>Pentapetalae</taxon>
        <taxon>rosids</taxon>
        <taxon>fabids</taxon>
        <taxon>Malpighiales</taxon>
        <taxon>Salicaceae</taxon>
        <taxon>Saliceae</taxon>
        <taxon>Populus</taxon>
    </lineage>
</organism>
<gene>
    <name evidence="1" type="ORF">NC653_025237</name>
</gene>
<dbReference type="EMBL" id="JAQIZT010000010">
    <property type="protein sequence ID" value="KAJ6982068.1"/>
    <property type="molecule type" value="Genomic_DNA"/>
</dbReference>
<evidence type="ECO:0000313" key="2">
    <source>
        <dbReference type="Proteomes" id="UP001164929"/>
    </source>
</evidence>
<evidence type="ECO:0000313" key="1">
    <source>
        <dbReference type="EMBL" id="KAJ6982068.1"/>
    </source>
</evidence>
<dbReference type="InterPro" id="IPR036514">
    <property type="entry name" value="SGNH_hydro_sf"/>
</dbReference>
<protein>
    <submittedName>
        <fullName evidence="1">Uncharacterized protein</fullName>
    </submittedName>
</protein>
<dbReference type="Gene3D" id="3.40.50.1110">
    <property type="entry name" value="SGNH hydrolase"/>
    <property type="match status" value="1"/>
</dbReference>
<accession>A0AAD6MAQ0</accession>
<keyword evidence="2" id="KW-1185">Reference proteome</keyword>
<proteinExistence type="predicted"/>
<dbReference type="AlphaFoldDB" id="A0AAD6MAQ0"/>